<comment type="caution">
    <text evidence="3">The sequence shown here is derived from an EMBL/GenBank/DDBJ whole genome shotgun (WGS) entry which is preliminary data.</text>
</comment>
<evidence type="ECO:0000313" key="4">
    <source>
        <dbReference type="Proteomes" id="UP000756921"/>
    </source>
</evidence>
<evidence type="ECO:0000313" key="3">
    <source>
        <dbReference type="EMBL" id="KAF9740292.1"/>
    </source>
</evidence>
<protein>
    <recommendedName>
        <fullName evidence="2">DUF7730 domain-containing protein</fullName>
    </recommendedName>
</protein>
<accession>A0A9P6GR38</accession>
<dbReference type="InterPro" id="IPR056632">
    <property type="entry name" value="DUF7730"/>
</dbReference>
<feature type="region of interest" description="Disordered" evidence="1">
    <location>
        <begin position="1"/>
        <end position="38"/>
    </location>
</feature>
<evidence type="ECO:0000259" key="2">
    <source>
        <dbReference type="Pfam" id="PF24864"/>
    </source>
</evidence>
<feature type="domain" description="DUF7730" evidence="2">
    <location>
        <begin position="53"/>
        <end position="222"/>
    </location>
</feature>
<name>A0A9P6GR38_9PLEO</name>
<dbReference type="PANTHER" id="PTHR38790">
    <property type="entry name" value="2EXR DOMAIN-CONTAINING PROTEIN-RELATED"/>
    <property type="match status" value="1"/>
</dbReference>
<reference evidence="3" key="1">
    <citation type="journal article" date="2020" name="Mol. Plant Microbe Interact.">
        <title>Genome Sequence of the Biocontrol Agent Coniothyrium minitans strain Conio (IMI 134523).</title>
        <authorList>
            <person name="Patel D."/>
            <person name="Shittu T.A."/>
            <person name="Baroncelli R."/>
            <person name="Muthumeenakshi S."/>
            <person name="Osborne T.H."/>
            <person name="Janganan T.K."/>
            <person name="Sreenivasaprasad S."/>
        </authorList>
    </citation>
    <scope>NUCLEOTIDE SEQUENCE</scope>
    <source>
        <strain evidence="3">Conio</strain>
    </source>
</reference>
<dbReference type="EMBL" id="WJXW01000002">
    <property type="protein sequence ID" value="KAF9740292.1"/>
    <property type="molecule type" value="Genomic_DNA"/>
</dbReference>
<dbReference type="AlphaFoldDB" id="A0A9P6GR38"/>
<keyword evidence="4" id="KW-1185">Reference proteome</keyword>
<gene>
    <name evidence="3" type="ORF">PMIN01_02927</name>
</gene>
<dbReference type="Proteomes" id="UP000756921">
    <property type="component" value="Unassembled WGS sequence"/>
</dbReference>
<organism evidence="3 4">
    <name type="scientific">Paraphaeosphaeria minitans</name>
    <dbReference type="NCBI Taxonomy" id="565426"/>
    <lineage>
        <taxon>Eukaryota</taxon>
        <taxon>Fungi</taxon>
        <taxon>Dikarya</taxon>
        <taxon>Ascomycota</taxon>
        <taxon>Pezizomycotina</taxon>
        <taxon>Dothideomycetes</taxon>
        <taxon>Pleosporomycetidae</taxon>
        <taxon>Pleosporales</taxon>
        <taxon>Massarineae</taxon>
        <taxon>Didymosphaeriaceae</taxon>
        <taxon>Paraphaeosphaeria</taxon>
    </lineage>
</organism>
<dbReference type="Pfam" id="PF24864">
    <property type="entry name" value="DUF7730"/>
    <property type="match status" value="1"/>
</dbReference>
<evidence type="ECO:0000256" key="1">
    <source>
        <dbReference type="SAM" id="MobiDB-lite"/>
    </source>
</evidence>
<dbReference type="PANTHER" id="PTHR38790:SF4">
    <property type="entry name" value="2EXR DOMAIN-CONTAINING PROTEIN"/>
    <property type="match status" value="1"/>
</dbReference>
<sequence>MIPKNKRKSCTSLPIGTKKPKSKPTTSTLTDPPTPRLKHQRLHPEAISLYRKNAQTPLLSLPREIRDQIWMYLYGNLVLHPTDEYVTDSARCTVHPLTFSICDAPHTPKNLYELSLQGASSDPSVKEEDMSSTWAAPELRSHHFCANSGDRDHAQHLHLPTDEVLKVPIVCRQMWDEMSETVYDTCTFGFTVSDDFFNFLSCRKAGLARVRKIMLAPKIKDSYTKCLDVSGMTWWSLKRLKGVRSLDLWVMWQMDMEYKRVEVVDTWSMEQKRSELDARGRRLQSLV</sequence>
<proteinExistence type="predicted"/>
<dbReference type="OrthoDB" id="5413827at2759"/>